<keyword evidence="15" id="KW-1185">Reference proteome</keyword>
<feature type="domain" description="FAD-binding PCMH-type" evidence="13">
    <location>
        <begin position="32"/>
        <end position="202"/>
    </location>
</feature>
<dbReference type="GO" id="GO:0003885">
    <property type="term" value="F:D-arabinono-1,4-lactone oxidase activity"/>
    <property type="evidence" value="ECO:0007669"/>
    <property type="project" value="UniProtKB-UniRule"/>
</dbReference>
<dbReference type="InterPro" id="IPR016167">
    <property type="entry name" value="FAD-bd_PCMH_sub1"/>
</dbReference>
<dbReference type="PIRSF" id="PIRSF000136">
    <property type="entry name" value="LGO_GLO"/>
    <property type="match status" value="1"/>
</dbReference>
<organism evidence="14 15">
    <name type="scientific">Heterodermia speciosa</name>
    <dbReference type="NCBI Taxonomy" id="116794"/>
    <lineage>
        <taxon>Eukaryota</taxon>
        <taxon>Fungi</taxon>
        <taxon>Dikarya</taxon>
        <taxon>Ascomycota</taxon>
        <taxon>Pezizomycotina</taxon>
        <taxon>Lecanoromycetes</taxon>
        <taxon>OSLEUM clade</taxon>
        <taxon>Lecanoromycetidae</taxon>
        <taxon>Caliciales</taxon>
        <taxon>Physciaceae</taxon>
        <taxon>Heterodermia</taxon>
    </lineage>
</organism>
<protein>
    <recommendedName>
        <fullName evidence="5 11">D-arabinono-1,4-lactone oxidase</fullName>
        <shortName evidence="11">ALO</shortName>
        <ecNumber evidence="5 11">1.1.3.37</ecNumber>
    </recommendedName>
    <alternativeName>
        <fullName evidence="10 11">L-galactono-gamma-lactone oxidase</fullName>
    </alternativeName>
</protein>
<dbReference type="InterPro" id="IPR016169">
    <property type="entry name" value="FAD-bd_PCMH_sub2"/>
</dbReference>
<keyword evidence="8 11" id="KW-0560">Oxidoreductase</keyword>
<comment type="pathway">
    <text evidence="3 11">Cofactor biosynthesis; D-erythroascorbate biosynthesis; dehydro-D-arabinono-1,4-lactone from D-arabinose: step 2/2.</text>
</comment>
<dbReference type="SUPFAM" id="SSF56176">
    <property type="entry name" value="FAD-binding/transporter-associated domain-like"/>
    <property type="match status" value="1"/>
</dbReference>
<evidence type="ECO:0000256" key="6">
    <source>
        <dbReference type="ARBA" id="ARBA00022630"/>
    </source>
</evidence>
<dbReference type="PANTHER" id="PTHR43762">
    <property type="entry name" value="L-GULONOLACTONE OXIDASE"/>
    <property type="match status" value="1"/>
</dbReference>
<dbReference type="AlphaFoldDB" id="A0A8H3FIH7"/>
<dbReference type="PANTHER" id="PTHR43762:SF1">
    <property type="entry name" value="D-ARABINONO-1,4-LACTONE OXIDASE"/>
    <property type="match status" value="1"/>
</dbReference>
<evidence type="ECO:0000259" key="13">
    <source>
        <dbReference type="PROSITE" id="PS51387"/>
    </source>
</evidence>
<proteinExistence type="inferred from homology"/>
<comment type="catalytic activity">
    <reaction evidence="11">
        <text>D-arabinono-1,4-lactone + O2 = dehydro-D-arabinono-1,4-lactone + H2O2 + H(+)</text>
        <dbReference type="Rhea" id="RHEA:23756"/>
        <dbReference type="ChEBI" id="CHEBI:15378"/>
        <dbReference type="ChEBI" id="CHEBI:15379"/>
        <dbReference type="ChEBI" id="CHEBI:16240"/>
        <dbReference type="ChEBI" id="CHEBI:16292"/>
        <dbReference type="ChEBI" id="CHEBI:58277"/>
        <dbReference type="EC" id="1.1.3.37"/>
    </reaction>
</comment>
<evidence type="ECO:0000256" key="9">
    <source>
        <dbReference type="ARBA" id="ARBA00023136"/>
    </source>
</evidence>
<evidence type="ECO:0000256" key="7">
    <source>
        <dbReference type="ARBA" id="ARBA00022827"/>
    </source>
</evidence>
<dbReference type="Gene3D" id="3.30.70.2520">
    <property type="match status" value="1"/>
</dbReference>
<dbReference type="Gene3D" id="3.30.43.10">
    <property type="entry name" value="Uridine Diphospho-n-acetylenolpyruvylglucosamine Reductase, domain 2"/>
    <property type="match status" value="1"/>
</dbReference>
<feature type="region of interest" description="Disordered" evidence="12">
    <location>
        <begin position="497"/>
        <end position="523"/>
    </location>
</feature>
<dbReference type="InterPro" id="IPR010031">
    <property type="entry name" value="FAD_lactone_oxidase-like"/>
</dbReference>
<evidence type="ECO:0000256" key="2">
    <source>
        <dbReference type="ARBA" id="ARBA00004370"/>
    </source>
</evidence>
<keyword evidence="6 11" id="KW-0285">Flavoprotein</keyword>
<dbReference type="GO" id="GO:0071949">
    <property type="term" value="F:FAD binding"/>
    <property type="evidence" value="ECO:0007669"/>
    <property type="project" value="UniProtKB-UniRule"/>
</dbReference>
<comment type="caution">
    <text evidence="14">The sequence shown here is derived from an EMBL/GenBank/DDBJ whole genome shotgun (WGS) entry which is preliminary data.</text>
</comment>
<dbReference type="Gene3D" id="1.10.45.10">
    <property type="entry name" value="Vanillyl-alcohol Oxidase, Chain A, domain 4"/>
    <property type="match status" value="1"/>
</dbReference>
<keyword evidence="7 11" id="KW-0274">FAD</keyword>
<dbReference type="NCBIfam" id="TIGR01678">
    <property type="entry name" value="FAD_lactone_ox"/>
    <property type="match status" value="1"/>
</dbReference>
<accession>A0A8H3FIH7</accession>
<evidence type="ECO:0000256" key="4">
    <source>
        <dbReference type="ARBA" id="ARBA00005466"/>
    </source>
</evidence>
<evidence type="ECO:0000256" key="1">
    <source>
        <dbReference type="ARBA" id="ARBA00001974"/>
    </source>
</evidence>
<dbReference type="Pfam" id="PF01565">
    <property type="entry name" value="FAD_binding_4"/>
    <property type="match status" value="1"/>
</dbReference>
<comment type="subcellular location">
    <subcellularLocation>
        <location evidence="2">Membrane</location>
    </subcellularLocation>
    <subcellularLocation>
        <location evidence="11">Mitochondrion membrane</location>
    </subcellularLocation>
</comment>
<evidence type="ECO:0000256" key="8">
    <source>
        <dbReference type="ARBA" id="ARBA00023002"/>
    </source>
</evidence>
<dbReference type="InterPro" id="IPR036318">
    <property type="entry name" value="FAD-bd_PCMH-like_sf"/>
</dbReference>
<dbReference type="Proteomes" id="UP000664521">
    <property type="component" value="Unassembled WGS sequence"/>
</dbReference>
<dbReference type="PROSITE" id="PS51387">
    <property type="entry name" value="FAD_PCMH"/>
    <property type="match status" value="1"/>
</dbReference>
<evidence type="ECO:0000256" key="10">
    <source>
        <dbReference type="ARBA" id="ARBA00033418"/>
    </source>
</evidence>
<feature type="compositionally biased region" description="Polar residues" evidence="12">
    <location>
        <begin position="497"/>
        <end position="506"/>
    </location>
</feature>
<dbReference type="InterPro" id="IPR030654">
    <property type="entry name" value="Sugar_lactone_oxidase"/>
</dbReference>
<dbReference type="InterPro" id="IPR007173">
    <property type="entry name" value="ALO_C"/>
</dbReference>
<evidence type="ECO:0000256" key="3">
    <source>
        <dbReference type="ARBA" id="ARBA00005083"/>
    </source>
</evidence>
<comment type="cofactor">
    <cofactor evidence="1 11">
        <name>FAD</name>
        <dbReference type="ChEBI" id="CHEBI:57692"/>
    </cofactor>
</comment>
<dbReference type="OrthoDB" id="610608at2759"/>
<sequence length="551" mass="62421">MDPRLRRELKNDPATPFRASTSHLHHTWAKTYFSRPELYIQPHSIEEIQKVVTLARKCRRRLVTVGCAHSPSDLTCTSSWMVNLDHYNKILNVDKTSKIVVMEAGIRLHELGRQLRAYGLALPNIGSIDHQSIAGALATATHGSSVRHGTLAQSVLGLKIMLANGQTVSCSREHNLDLYRAALVSLGAIGIITEVTYQMTDVFNIEWLQSLHPLDEIIVDWEKGLWTENEFTRVWWLPYTKQAIKWTANKTDRQEHPPAANAWSGMLGYHVYHVLLYISQWVPGILPALERFVTNVQYGFKNGLGGTAVQDGHTGLLMNCLYSQFVNEWAIPLDRGPEAINRMSAWLNRDDETARIPVSSKGIYVHAPIEVRVTDNSMTQPRPHLDNTTPDGPTLYLNATLYRPFGCDPPCRERYYEAFEYLMKELGGRPHWAKNFMTVTKKEFHNMYPEMGDWLRVRNEMDPGGMFVGDWHKRNLLPEGDKPSSLPLEEKEKMITSASAGGQKWSSHMPAKGLSPQTSEESFEMMHGVEAERSILFQDSNDIGGEEGEEL</sequence>
<dbReference type="EC" id="1.1.3.37" evidence="5 11"/>
<dbReference type="GO" id="GO:0031966">
    <property type="term" value="C:mitochondrial membrane"/>
    <property type="evidence" value="ECO:0007669"/>
    <property type="project" value="UniProtKB-SubCell"/>
</dbReference>
<evidence type="ECO:0000313" key="14">
    <source>
        <dbReference type="EMBL" id="CAF9925767.1"/>
    </source>
</evidence>
<keyword evidence="11" id="KW-0496">Mitochondrion</keyword>
<dbReference type="Gene3D" id="3.30.465.10">
    <property type="match status" value="1"/>
</dbReference>
<reference evidence="14" key="1">
    <citation type="submission" date="2021-03" db="EMBL/GenBank/DDBJ databases">
        <authorList>
            <person name="Tagirdzhanova G."/>
        </authorList>
    </citation>
    <scope>NUCLEOTIDE SEQUENCE</scope>
</reference>
<dbReference type="InterPro" id="IPR006094">
    <property type="entry name" value="Oxid_FAD_bind_N"/>
</dbReference>
<evidence type="ECO:0000256" key="5">
    <source>
        <dbReference type="ARBA" id="ARBA00013136"/>
    </source>
</evidence>
<evidence type="ECO:0000256" key="12">
    <source>
        <dbReference type="SAM" id="MobiDB-lite"/>
    </source>
</evidence>
<keyword evidence="9" id="KW-0472">Membrane</keyword>
<dbReference type="EMBL" id="CAJPDS010000039">
    <property type="protein sequence ID" value="CAF9925767.1"/>
    <property type="molecule type" value="Genomic_DNA"/>
</dbReference>
<dbReference type="InterPro" id="IPR016166">
    <property type="entry name" value="FAD-bd_PCMH"/>
</dbReference>
<gene>
    <name evidence="14" type="primary">ALO1</name>
    <name evidence="14" type="ORF">HETSPECPRED_005926</name>
</gene>
<evidence type="ECO:0000313" key="15">
    <source>
        <dbReference type="Proteomes" id="UP000664521"/>
    </source>
</evidence>
<name>A0A8H3FIH7_9LECA</name>
<evidence type="ECO:0000256" key="11">
    <source>
        <dbReference type="RuleBase" id="RU367158"/>
    </source>
</evidence>
<dbReference type="UniPathway" id="UPA00771">
    <property type="reaction ID" value="UER00766"/>
</dbReference>
<dbReference type="InterPro" id="IPR016171">
    <property type="entry name" value="Vanillyl_alc_oxidase_C-sub2"/>
</dbReference>
<dbReference type="Pfam" id="PF04030">
    <property type="entry name" value="ALO"/>
    <property type="match status" value="1"/>
</dbReference>
<comment type="similarity">
    <text evidence="4 11">Belongs to the oxygen-dependent FAD-linked oxidoreductase family.</text>
</comment>